<name>A0A0A8YR23_ARUDO</name>
<accession>A0A0A8YR23</accession>
<proteinExistence type="predicted"/>
<protein>
    <submittedName>
        <fullName evidence="1">Uncharacterized protein</fullName>
    </submittedName>
</protein>
<dbReference type="EMBL" id="GBRH01269802">
    <property type="protein sequence ID" value="JAD28093.1"/>
    <property type="molecule type" value="Transcribed_RNA"/>
</dbReference>
<organism evidence="1">
    <name type="scientific">Arundo donax</name>
    <name type="common">Giant reed</name>
    <name type="synonym">Donax arundinaceus</name>
    <dbReference type="NCBI Taxonomy" id="35708"/>
    <lineage>
        <taxon>Eukaryota</taxon>
        <taxon>Viridiplantae</taxon>
        <taxon>Streptophyta</taxon>
        <taxon>Embryophyta</taxon>
        <taxon>Tracheophyta</taxon>
        <taxon>Spermatophyta</taxon>
        <taxon>Magnoliopsida</taxon>
        <taxon>Liliopsida</taxon>
        <taxon>Poales</taxon>
        <taxon>Poaceae</taxon>
        <taxon>PACMAD clade</taxon>
        <taxon>Arundinoideae</taxon>
        <taxon>Arundineae</taxon>
        <taxon>Arundo</taxon>
    </lineage>
</organism>
<reference evidence="1" key="2">
    <citation type="journal article" date="2015" name="Data Brief">
        <title>Shoot transcriptome of the giant reed, Arundo donax.</title>
        <authorList>
            <person name="Barrero R.A."/>
            <person name="Guerrero F.D."/>
            <person name="Moolhuijzen P."/>
            <person name="Goolsby J.A."/>
            <person name="Tidwell J."/>
            <person name="Bellgard S.E."/>
            <person name="Bellgard M.I."/>
        </authorList>
    </citation>
    <scope>NUCLEOTIDE SEQUENCE</scope>
    <source>
        <tissue evidence="1">Shoot tissue taken approximately 20 cm above the soil surface</tissue>
    </source>
</reference>
<evidence type="ECO:0000313" key="1">
    <source>
        <dbReference type="EMBL" id="JAD28093.1"/>
    </source>
</evidence>
<sequence length="8" mass="790">MALLATGN</sequence>
<reference evidence="1" key="1">
    <citation type="submission" date="2014-09" db="EMBL/GenBank/DDBJ databases">
        <authorList>
            <person name="Magalhaes I.L.F."/>
            <person name="Oliveira U."/>
            <person name="Santos F.R."/>
            <person name="Vidigal T.H.D.A."/>
            <person name="Brescovit A.D."/>
            <person name="Santos A.J."/>
        </authorList>
    </citation>
    <scope>NUCLEOTIDE SEQUENCE</scope>
    <source>
        <tissue evidence="1">Shoot tissue taken approximately 20 cm above the soil surface</tissue>
    </source>
</reference>